<evidence type="ECO:0000313" key="2">
    <source>
        <dbReference type="EMBL" id="VVE72790.1"/>
    </source>
</evidence>
<evidence type="ECO:0000313" key="3">
    <source>
        <dbReference type="Proteomes" id="UP000414136"/>
    </source>
</evidence>
<keyword evidence="3" id="KW-1185">Reference proteome</keyword>
<dbReference type="EC" id="3.1.-.-" evidence="2"/>
<evidence type="ECO:0000256" key="1">
    <source>
        <dbReference type="SAM" id="MobiDB-lite"/>
    </source>
</evidence>
<feature type="region of interest" description="Disordered" evidence="1">
    <location>
        <begin position="80"/>
        <end position="100"/>
    </location>
</feature>
<protein>
    <submittedName>
        <fullName evidence="2">tRNA nuclease CdiA-2</fullName>
        <ecNumber evidence="2">3.1.-.-</ecNumber>
    </submittedName>
</protein>
<dbReference type="GO" id="GO:0016787">
    <property type="term" value="F:hydrolase activity"/>
    <property type="evidence" value="ECO:0007669"/>
    <property type="project" value="UniProtKB-KW"/>
</dbReference>
<name>A0A5E5AL36_9BURK</name>
<feature type="compositionally biased region" description="Polar residues" evidence="1">
    <location>
        <begin position="87"/>
        <end position="100"/>
    </location>
</feature>
<dbReference type="Proteomes" id="UP000414136">
    <property type="component" value="Unassembled WGS sequence"/>
</dbReference>
<proteinExistence type="predicted"/>
<reference evidence="2 3" key="1">
    <citation type="submission" date="2019-08" db="EMBL/GenBank/DDBJ databases">
        <authorList>
            <person name="Peeters C."/>
        </authorList>
    </citation>
    <scope>NUCLEOTIDE SEQUENCE [LARGE SCALE GENOMIC DNA]</scope>
    <source>
        <strain evidence="2 3">LMG 31118</strain>
    </source>
</reference>
<accession>A0A5E5AL36</accession>
<dbReference type="EMBL" id="CABPSQ010000010">
    <property type="protein sequence ID" value="VVE72790.1"/>
    <property type="molecule type" value="Genomic_DNA"/>
</dbReference>
<keyword evidence="2" id="KW-0378">Hydrolase</keyword>
<organism evidence="2 3">
    <name type="scientific">Pandoraea captiosa</name>
    <dbReference type="NCBI Taxonomy" id="2508302"/>
    <lineage>
        <taxon>Bacteria</taxon>
        <taxon>Pseudomonadati</taxon>
        <taxon>Pseudomonadota</taxon>
        <taxon>Betaproteobacteria</taxon>
        <taxon>Burkholderiales</taxon>
        <taxon>Burkholderiaceae</taxon>
        <taxon>Pandoraea</taxon>
    </lineage>
</organism>
<feature type="region of interest" description="Disordered" evidence="1">
    <location>
        <begin position="1"/>
        <end position="24"/>
    </location>
</feature>
<sequence>MGSSILTGAVGRQNGPSDVVGGLGATLDPVSPQVLISNLPPSLQPSTTTFYFSPQQEAIQLQQPTPENWQKSSYINPWTLKPGATENGETSDSAPLPQWGNTATNVVKIEILTCPRF</sequence>
<dbReference type="AlphaFoldDB" id="A0A5E5AL36"/>
<gene>
    <name evidence="2" type="primary">cdiA2_10</name>
    <name evidence="2" type="ORF">PCA31118_04315</name>
</gene>